<evidence type="ECO:0000256" key="1">
    <source>
        <dbReference type="SAM" id="MobiDB-lite"/>
    </source>
</evidence>
<feature type="compositionally biased region" description="Basic and acidic residues" evidence="1">
    <location>
        <begin position="148"/>
        <end position="165"/>
    </location>
</feature>
<sequence length="297" mass="34511">MCNCCARKFLTCTDMSRISEEWRQTMTKIFELLREDQYKKMLESLKYPSKERKTAKFRKELPQKIIESYGLEGSIYQVNKAMKEIPRNDPAVQELLKPFVDKLRNEQEKMQKRKKRKLEDDLEAGGRMLLQNSAAGSNKIQMVADSSGKNKEPGKKRKVEADPKTGGRMLQQNSAAGSEKKQVVLDSLGKNKEPDMSRISEEWRQTMTRIFELLTEDQYKKMLESLKYSSTTRKTAKFRNELPQKIIESYGLEGSIYQVNKAMTEIPRNDPAVQGLLKPFVDKLRNEQEKMQKSKFS</sequence>
<organism evidence="2 3">
    <name type="scientific">Oryzias melastigma</name>
    <name type="common">Marine medaka</name>
    <dbReference type="NCBI Taxonomy" id="30732"/>
    <lineage>
        <taxon>Eukaryota</taxon>
        <taxon>Metazoa</taxon>
        <taxon>Chordata</taxon>
        <taxon>Craniata</taxon>
        <taxon>Vertebrata</taxon>
        <taxon>Euteleostomi</taxon>
        <taxon>Actinopterygii</taxon>
        <taxon>Neopterygii</taxon>
        <taxon>Teleostei</taxon>
        <taxon>Neoteleostei</taxon>
        <taxon>Acanthomorphata</taxon>
        <taxon>Ovalentaria</taxon>
        <taxon>Atherinomorphae</taxon>
        <taxon>Beloniformes</taxon>
        <taxon>Adrianichthyidae</taxon>
        <taxon>Oryziinae</taxon>
        <taxon>Oryzias</taxon>
    </lineage>
</organism>
<evidence type="ECO:0000313" key="2">
    <source>
        <dbReference type="EMBL" id="KAF6740039.1"/>
    </source>
</evidence>
<protein>
    <recommendedName>
        <fullName evidence="4">Pyrin domain-containing protein</fullName>
    </recommendedName>
</protein>
<comment type="caution">
    <text evidence="2">The sequence shown here is derived from an EMBL/GenBank/DDBJ whole genome shotgun (WGS) entry which is preliminary data.</text>
</comment>
<evidence type="ECO:0008006" key="4">
    <source>
        <dbReference type="Google" id="ProtNLM"/>
    </source>
</evidence>
<reference evidence="2" key="1">
    <citation type="journal article" name="BMC Genomics">
        <title>Long-read sequencing and de novo genome assembly of marine medaka (Oryzias melastigma).</title>
        <authorList>
            <person name="Liang P."/>
            <person name="Saqib H.S.A."/>
            <person name="Ni X."/>
            <person name="Shen Y."/>
        </authorList>
    </citation>
    <scope>NUCLEOTIDE SEQUENCE</scope>
    <source>
        <strain evidence="2">Bigg-433</strain>
    </source>
</reference>
<gene>
    <name evidence="2" type="ORF">FQA47_005798</name>
</gene>
<evidence type="ECO:0000313" key="3">
    <source>
        <dbReference type="Proteomes" id="UP000646548"/>
    </source>
</evidence>
<name>A0A834FTQ3_ORYME</name>
<dbReference type="AlphaFoldDB" id="A0A834FTQ3"/>
<feature type="region of interest" description="Disordered" evidence="1">
    <location>
        <begin position="133"/>
        <end position="181"/>
    </location>
</feature>
<proteinExistence type="predicted"/>
<dbReference type="EMBL" id="WKFB01000001">
    <property type="protein sequence ID" value="KAF6740039.1"/>
    <property type="molecule type" value="Genomic_DNA"/>
</dbReference>
<dbReference type="Proteomes" id="UP000646548">
    <property type="component" value="Unassembled WGS sequence"/>
</dbReference>
<accession>A0A834FTQ3</accession>